<protein>
    <submittedName>
        <fullName evidence="2">Transcriptional regulatory protein ros</fullName>
    </submittedName>
</protein>
<dbReference type="Pfam" id="PF05443">
    <property type="entry name" value="ROS_MUCR"/>
    <property type="match status" value="1"/>
</dbReference>
<name>A0AAV4ZND9_9HYPH</name>
<dbReference type="Gene3D" id="1.10.10.1550">
    <property type="entry name" value="ROS/MUCR transcriptional regulator protein"/>
    <property type="match status" value="1"/>
</dbReference>
<comment type="caution">
    <text evidence="2">The sequence shown here is derived from an EMBL/GenBank/DDBJ whole genome shotgun (WGS) entry which is preliminary data.</text>
</comment>
<evidence type="ECO:0000313" key="2">
    <source>
        <dbReference type="EMBL" id="GJD89977.1"/>
    </source>
</evidence>
<gene>
    <name evidence="2" type="primary">ros_4</name>
    <name evidence="2" type="ORF">BHAOGJBA_3511</name>
</gene>
<organism evidence="2 3">
    <name type="scientific">Methylobacterium hispanicum</name>
    <dbReference type="NCBI Taxonomy" id="270350"/>
    <lineage>
        <taxon>Bacteria</taxon>
        <taxon>Pseudomonadati</taxon>
        <taxon>Pseudomonadota</taxon>
        <taxon>Alphaproteobacteria</taxon>
        <taxon>Hyphomicrobiales</taxon>
        <taxon>Methylobacteriaceae</taxon>
        <taxon>Methylobacterium</taxon>
    </lineage>
</organism>
<proteinExistence type="inferred from homology"/>
<dbReference type="GO" id="GO:0008270">
    <property type="term" value="F:zinc ion binding"/>
    <property type="evidence" value="ECO:0007669"/>
    <property type="project" value="InterPro"/>
</dbReference>
<dbReference type="AlphaFoldDB" id="A0AAV4ZND9"/>
<keyword evidence="3" id="KW-1185">Reference proteome</keyword>
<dbReference type="EMBL" id="BPQO01000015">
    <property type="protein sequence ID" value="GJD89977.1"/>
    <property type="molecule type" value="Genomic_DNA"/>
</dbReference>
<evidence type="ECO:0000313" key="3">
    <source>
        <dbReference type="Proteomes" id="UP001055247"/>
    </source>
</evidence>
<dbReference type="InterPro" id="IPR008807">
    <property type="entry name" value="ROS_MUCR"/>
</dbReference>
<dbReference type="GO" id="GO:0003677">
    <property type="term" value="F:DNA binding"/>
    <property type="evidence" value="ECO:0007669"/>
    <property type="project" value="InterPro"/>
</dbReference>
<comment type="similarity">
    <text evidence="1">Belongs to the ros/MucR family.</text>
</comment>
<evidence type="ECO:0000256" key="1">
    <source>
        <dbReference type="ARBA" id="ARBA00007031"/>
    </source>
</evidence>
<accession>A0AAV4ZND9</accession>
<reference evidence="2" key="2">
    <citation type="submission" date="2021-08" db="EMBL/GenBank/DDBJ databases">
        <authorList>
            <person name="Tani A."/>
            <person name="Ola A."/>
            <person name="Ogura Y."/>
            <person name="Katsura K."/>
            <person name="Hayashi T."/>
        </authorList>
    </citation>
    <scope>NUCLEOTIDE SEQUENCE</scope>
    <source>
        <strain evidence="2">DSM 16372</strain>
    </source>
</reference>
<dbReference type="RefSeq" id="WP_066928016.1">
    <property type="nucleotide sequence ID" value="NZ_BPQO01000015.1"/>
</dbReference>
<dbReference type="InterPro" id="IPR041920">
    <property type="entry name" value="ROS/MUCR_sf"/>
</dbReference>
<dbReference type="GO" id="GO:0006355">
    <property type="term" value="P:regulation of DNA-templated transcription"/>
    <property type="evidence" value="ECO:0007669"/>
    <property type="project" value="InterPro"/>
</dbReference>
<sequence length="145" mass="15974">MRTDNGVEPDYVVITTDIVSAFISRNAVSPDELAALIGTVHATLNQLARPPEAEAAPARAPAVPVSRSIRPDYLICLEDGKTFKSLKRHLRARYNLTPEQYRERWNLSPDYPMVAPNYAAARSDLARAMGLGQQRRKGRDAGGEA</sequence>
<dbReference type="Proteomes" id="UP001055247">
    <property type="component" value="Unassembled WGS sequence"/>
</dbReference>
<reference evidence="2" key="1">
    <citation type="journal article" date="2016" name="Front. Microbiol.">
        <title>Genome Sequence of the Piezophilic, Mesophilic Sulfate-Reducing Bacterium Desulfovibrio indicus J2T.</title>
        <authorList>
            <person name="Cao J."/>
            <person name="Maignien L."/>
            <person name="Shao Z."/>
            <person name="Alain K."/>
            <person name="Jebbar M."/>
        </authorList>
    </citation>
    <scope>NUCLEOTIDE SEQUENCE</scope>
    <source>
        <strain evidence="2">DSM 16372</strain>
    </source>
</reference>